<proteinExistence type="predicted"/>
<dbReference type="Proteomes" id="UP000324222">
    <property type="component" value="Unassembled WGS sequence"/>
</dbReference>
<protein>
    <submittedName>
        <fullName evidence="1">Uncharacterized protein</fullName>
    </submittedName>
</protein>
<dbReference type="AlphaFoldDB" id="A0A5B7I6C2"/>
<evidence type="ECO:0000313" key="2">
    <source>
        <dbReference type="Proteomes" id="UP000324222"/>
    </source>
</evidence>
<keyword evidence="2" id="KW-1185">Reference proteome</keyword>
<sequence>MGVLYLPSGCREPLILAASFTRLALSCLARLAPSLVPWVWSSLWHRAHTRPHTTPLRITTHPPNPTARHALRAELTRTHTRAQGHDYYMKRNTK</sequence>
<reference evidence="1 2" key="1">
    <citation type="submission" date="2019-05" db="EMBL/GenBank/DDBJ databases">
        <title>Another draft genome of Portunus trituberculatus and its Hox gene families provides insights of decapod evolution.</title>
        <authorList>
            <person name="Jeong J.-H."/>
            <person name="Song I."/>
            <person name="Kim S."/>
            <person name="Choi T."/>
            <person name="Kim D."/>
            <person name="Ryu S."/>
            <person name="Kim W."/>
        </authorList>
    </citation>
    <scope>NUCLEOTIDE SEQUENCE [LARGE SCALE GENOMIC DNA]</scope>
    <source>
        <tissue evidence="1">Muscle</tissue>
    </source>
</reference>
<name>A0A5B7I6C2_PORTR</name>
<organism evidence="1 2">
    <name type="scientific">Portunus trituberculatus</name>
    <name type="common">Swimming crab</name>
    <name type="synonym">Neptunus trituberculatus</name>
    <dbReference type="NCBI Taxonomy" id="210409"/>
    <lineage>
        <taxon>Eukaryota</taxon>
        <taxon>Metazoa</taxon>
        <taxon>Ecdysozoa</taxon>
        <taxon>Arthropoda</taxon>
        <taxon>Crustacea</taxon>
        <taxon>Multicrustacea</taxon>
        <taxon>Malacostraca</taxon>
        <taxon>Eumalacostraca</taxon>
        <taxon>Eucarida</taxon>
        <taxon>Decapoda</taxon>
        <taxon>Pleocyemata</taxon>
        <taxon>Brachyura</taxon>
        <taxon>Eubrachyura</taxon>
        <taxon>Portunoidea</taxon>
        <taxon>Portunidae</taxon>
        <taxon>Portuninae</taxon>
        <taxon>Portunus</taxon>
    </lineage>
</organism>
<gene>
    <name evidence="1" type="ORF">E2C01_071910</name>
</gene>
<accession>A0A5B7I6C2</accession>
<dbReference type="EMBL" id="VSRR010045910">
    <property type="protein sequence ID" value="MPC77456.1"/>
    <property type="molecule type" value="Genomic_DNA"/>
</dbReference>
<evidence type="ECO:0000313" key="1">
    <source>
        <dbReference type="EMBL" id="MPC77456.1"/>
    </source>
</evidence>
<comment type="caution">
    <text evidence="1">The sequence shown here is derived from an EMBL/GenBank/DDBJ whole genome shotgun (WGS) entry which is preliminary data.</text>
</comment>